<dbReference type="Proteomes" id="UP000184442">
    <property type="component" value="Unassembled WGS sequence"/>
</dbReference>
<reference evidence="2 3" key="1">
    <citation type="submission" date="2016-11" db="EMBL/GenBank/DDBJ databases">
        <authorList>
            <person name="Jaros S."/>
            <person name="Januszkiewicz K."/>
            <person name="Wedrychowicz H."/>
        </authorList>
    </citation>
    <scope>NUCLEOTIDE SEQUENCE [LARGE SCALE GENOMIC DNA]</scope>
    <source>
        <strain evidence="2 3">DSM 19022</strain>
    </source>
</reference>
<dbReference type="RefSeq" id="WP_073025431.1">
    <property type="nucleotide sequence ID" value="NZ_FQZS01000007.1"/>
</dbReference>
<dbReference type="Pfam" id="PF14903">
    <property type="entry name" value="WG_beta_rep"/>
    <property type="match status" value="2"/>
</dbReference>
<dbReference type="Gene3D" id="2.60.40.3630">
    <property type="match status" value="1"/>
</dbReference>
<feature type="signal peptide" evidence="1">
    <location>
        <begin position="1"/>
        <end position="25"/>
    </location>
</feature>
<accession>A0A1M6DVE5</accession>
<dbReference type="STRING" id="1122184.SAMN02745176_01316"/>
<dbReference type="PANTHER" id="PTHR37841:SF1">
    <property type="entry name" value="DUF3298 DOMAIN-CONTAINING PROTEIN"/>
    <property type="match status" value="1"/>
</dbReference>
<dbReference type="EMBL" id="FQZS01000007">
    <property type="protein sequence ID" value="SHI77227.1"/>
    <property type="molecule type" value="Genomic_DNA"/>
</dbReference>
<gene>
    <name evidence="2" type="ORF">SAMN02745176_01316</name>
</gene>
<keyword evidence="1" id="KW-0732">Signal</keyword>
<protein>
    <submittedName>
        <fullName evidence="2">WG containing repeat-containing protein</fullName>
    </submittedName>
</protein>
<evidence type="ECO:0000313" key="3">
    <source>
        <dbReference type="Proteomes" id="UP000184442"/>
    </source>
</evidence>
<dbReference type="OrthoDB" id="210273at2"/>
<evidence type="ECO:0000256" key="1">
    <source>
        <dbReference type="SAM" id="SignalP"/>
    </source>
</evidence>
<evidence type="ECO:0000313" key="2">
    <source>
        <dbReference type="EMBL" id="SHI77227.1"/>
    </source>
</evidence>
<dbReference type="AlphaFoldDB" id="A0A1M6DVE5"/>
<name>A0A1M6DVE5_9FIRM</name>
<organism evidence="2 3">
    <name type="scientific">Lutispora thermophila DSM 19022</name>
    <dbReference type="NCBI Taxonomy" id="1122184"/>
    <lineage>
        <taxon>Bacteria</taxon>
        <taxon>Bacillati</taxon>
        <taxon>Bacillota</taxon>
        <taxon>Clostridia</taxon>
        <taxon>Lutisporales</taxon>
        <taxon>Lutisporaceae</taxon>
        <taxon>Lutispora</taxon>
    </lineage>
</organism>
<dbReference type="InterPro" id="IPR032774">
    <property type="entry name" value="WG_beta_rep"/>
</dbReference>
<sequence length="925" mass="102615">MKKRLISILLILCMMLSILPTAVLAAPSGNGNYYDSDVTWLGTTAEYQKTLKAMFDSGLRKVAVGDKYGLVDIYGNWAVEPIYDEIAAHYWRWNSQMGRKYYPTGDFEYESTETIFVDGYVQAIRNGKMGLLDTTGKEVIPCNYDAVGLPSEGVCRISKKVNGKTYLGYWNLELGKEIVAPDKYLIPEDYEYLGSAEGNYLEVFDMEDIDEGRNPVFFDFIKGYAMVPTGKVVKVTQENQFEVHNRDASLFYVQIIDKNGKEVLPQAYPFNITPSIGRPYPQAGPYLVYDELSTKRLRMIADAGGYDVIYYSHLESGIVGQKGVLVPAQYHGGIWGASVLGWYPPGAQIKLIPELSLALTYNCGYDGFRESAARLGVINFNNKVIIPLNNEFLSYDSENKVFNTNMGNFIYKTDGTKIPGTESRALYNIGDYGYVILGDADDDGKITSIKGIISVRTGKTYTHENLKGNGATDVSAKDTLWVKKDNKWGLVKVDGSIILPFEYDEIDYSAWVDKKNPYAIVKKDGKVGLVDISGQLLLPCSYRSIQWANEGYMNIQDDATGKYGIYNFNIKKITTPCVMSGWINTNLGFSSDGHGSIYGTMHINVGNSLNALFDMDTGKQVTGAYLVMKPLGRGLFYNTNNDYLGPDGKTVFNSAEDSSTYTLVVKDGKVGSINASRLKIGGKLPTTAYVKPVLDKKTPKYFLVANPDKVLYKQGESFDITGLIAHYQDEDGVRSVVDNSKLKFYISNKAVTQGEALTGSGIKSVDVQYNGKTVADFNINIAAVSDSDILQDGDYYMQILGKYVYPVPGGGILWLELSDKKPDKPFTVMLINYNKERGPMYSIEYEGRSIGQPSSQNGDQLRSAAITHAWRINKYSNFCTIRDYGNQKLLVNASGAKSDNGTKVTVWKYTGSAPEHGKVKFIKAN</sequence>
<proteinExistence type="predicted"/>
<dbReference type="PANTHER" id="PTHR37841">
    <property type="entry name" value="GLR2918 PROTEIN"/>
    <property type="match status" value="1"/>
</dbReference>
<keyword evidence="3" id="KW-1185">Reference proteome</keyword>
<feature type="chain" id="PRO_5009916838" evidence="1">
    <location>
        <begin position="26"/>
        <end position="925"/>
    </location>
</feature>